<feature type="domain" description="DUF1828" evidence="1">
    <location>
        <begin position="28"/>
        <end position="118"/>
    </location>
</feature>
<reference evidence="2 3" key="1">
    <citation type="submission" date="2020-12" db="EMBL/GenBank/DDBJ databases">
        <title>FDA dAtabase for Regulatory Grade micrObial Sequences (FDA-ARGOS): Supporting development and validation of Infectious Disease Dx tests.</title>
        <authorList>
            <person name="Sproer C."/>
            <person name="Gronow S."/>
            <person name="Severitt S."/>
            <person name="Schroder I."/>
            <person name="Tallon L."/>
            <person name="Sadzewicz L."/>
            <person name="Zhao X."/>
            <person name="Boylan J."/>
            <person name="Ott S."/>
            <person name="Bowen H."/>
            <person name="Vavikolanu K."/>
            <person name="Mehta A."/>
            <person name="Aluvathingal J."/>
            <person name="Nadendla S."/>
            <person name="Lowell S."/>
            <person name="Myers T."/>
            <person name="Yan Y."/>
            <person name="Sichtig H."/>
        </authorList>
    </citation>
    <scope>NUCLEOTIDE SEQUENCE [LARGE SCALE GENOMIC DNA]</scope>
    <source>
        <strain evidence="2 3">FDAARGOS_909</strain>
    </source>
</reference>
<dbReference type="Proteomes" id="UP000594778">
    <property type="component" value="Chromosome"/>
</dbReference>
<name>A0A7T2RZV3_DELAC</name>
<dbReference type="InterPro" id="IPR014960">
    <property type="entry name" value="DUF1828"/>
</dbReference>
<sequence length="253" mass="27728">MICQNLLNLTGFACQPINEQGTLARINTPFCFADGDPVPVYVQSFDNDVHRFFDDGQTVLHFIGRGMNFSSGHKLRFLSNLASKHGASLNAKGVIEILSKDSSSADAFARYISCLVAITHWEMEHQGVDADGSAFATEVAQALLQRNPGKELQLRPEYLGSSGKRHELDFKMEGSGYLAVKPTQQSAAPALYKLVDITNRQTNDGENIVVVIDDRFDKQAAKNTQQVFRSIVSDVIHFSKLVPADSASAAIVH</sequence>
<proteinExistence type="predicted"/>
<dbReference type="RefSeq" id="WP_197954045.1">
    <property type="nucleotide sequence ID" value="NZ_CP065668.1"/>
</dbReference>
<organism evidence="2 3">
    <name type="scientific">Delftia acidovorans</name>
    <name type="common">Pseudomonas acidovorans</name>
    <name type="synonym">Comamonas acidovorans</name>
    <dbReference type="NCBI Taxonomy" id="80866"/>
    <lineage>
        <taxon>Bacteria</taxon>
        <taxon>Pseudomonadati</taxon>
        <taxon>Pseudomonadota</taxon>
        <taxon>Betaproteobacteria</taxon>
        <taxon>Burkholderiales</taxon>
        <taxon>Comamonadaceae</taxon>
        <taxon>Delftia</taxon>
    </lineage>
</organism>
<dbReference type="EMBL" id="CP065668">
    <property type="protein sequence ID" value="QPS06411.1"/>
    <property type="molecule type" value="Genomic_DNA"/>
</dbReference>
<dbReference type="Pfam" id="PF08861">
    <property type="entry name" value="DUF1828"/>
    <property type="match status" value="1"/>
</dbReference>
<evidence type="ECO:0000313" key="2">
    <source>
        <dbReference type="EMBL" id="QPS06411.1"/>
    </source>
</evidence>
<protein>
    <submittedName>
        <fullName evidence="2">DUF1828 domain-containing protein</fullName>
    </submittedName>
</protein>
<accession>A0A7T2RZV3</accession>
<gene>
    <name evidence="2" type="ORF">I6G66_19075</name>
</gene>
<evidence type="ECO:0000313" key="3">
    <source>
        <dbReference type="Proteomes" id="UP000594778"/>
    </source>
</evidence>
<dbReference type="AlphaFoldDB" id="A0A7T2RZV3"/>
<evidence type="ECO:0000259" key="1">
    <source>
        <dbReference type="Pfam" id="PF08861"/>
    </source>
</evidence>